<accession>A0A1J5TZ71</accession>
<dbReference type="GO" id="GO:0016776">
    <property type="term" value="F:phosphotransferase activity, phosphate group as acceptor"/>
    <property type="evidence" value="ECO:0007669"/>
    <property type="project" value="InterPro"/>
</dbReference>
<evidence type="ECO:0000313" key="6">
    <source>
        <dbReference type="EMBL" id="OIR19092.1"/>
    </source>
</evidence>
<dbReference type="InterPro" id="IPR011892">
    <property type="entry name" value="Cyt_kin_arch"/>
</dbReference>
<dbReference type="SUPFAM" id="SSF52540">
    <property type="entry name" value="P-loop containing nucleoside triphosphate hydrolases"/>
    <property type="match status" value="1"/>
</dbReference>
<protein>
    <submittedName>
        <fullName evidence="6">Uncharacterized protein</fullName>
    </submittedName>
</protein>
<evidence type="ECO:0000313" key="7">
    <source>
        <dbReference type="Proteomes" id="UP000183815"/>
    </source>
</evidence>
<dbReference type="Pfam" id="PF13189">
    <property type="entry name" value="Cytidylate_kin2"/>
    <property type="match status" value="1"/>
</dbReference>
<evidence type="ECO:0000256" key="2">
    <source>
        <dbReference type="ARBA" id="ARBA00022679"/>
    </source>
</evidence>
<organism evidence="6 7">
    <name type="scientific">Marine Group III euryarchaeote CG-Bathy1</name>
    <dbReference type="NCBI Taxonomy" id="1889001"/>
    <lineage>
        <taxon>Archaea</taxon>
        <taxon>Methanobacteriati</taxon>
        <taxon>Thermoplasmatota</taxon>
        <taxon>Thermoplasmata</taxon>
        <taxon>Candidatus Thermoprofundales</taxon>
    </lineage>
</organism>
<keyword evidence="5" id="KW-0067">ATP-binding</keyword>
<keyword evidence="4" id="KW-0418">Kinase</keyword>
<keyword evidence="1" id="KW-0963">Cytoplasm</keyword>
<gene>
    <name evidence="6" type="ORF">BEU04_04290</name>
</gene>
<proteinExistence type="predicted"/>
<dbReference type="GO" id="GO:0016301">
    <property type="term" value="F:kinase activity"/>
    <property type="evidence" value="ECO:0007669"/>
    <property type="project" value="UniProtKB-KW"/>
</dbReference>
<evidence type="ECO:0000256" key="1">
    <source>
        <dbReference type="ARBA" id="ARBA00022490"/>
    </source>
</evidence>
<evidence type="ECO:0000256" key="3">
    <source>
        <dbReference type="ARBA" id="ARBA00022741"/>
    </source>
</evidence>
<evidence type="ECO:0000256" key="4">
    <source>
        <dbReference type="ARBA" id="ARBA00022777"/>
    </source>
</evidence>
<keyword evidence="3" id="KW-0547">Nucleotide-binding</keyword>
<sequence>MEKRCVTVSGLPGSGTTTISRALSKTTNLKVYSSGEAFRTVAEKMGLTLSELTELSEKEKSIDCEIDEIALEKIENGGCIIEGRLVGWLAHSNDISVFKIWIKAEENIRHERIVLRDRNKEDKNMILKREKSELERYREYYNFDLKNTDIYDLILDSSNTEPQLIVEEIMKKYD</sequence>
<dbReference type="GO" id="GO:0006139">
    <property type="term" value="P:nucleobase-containing compound metabolic process"/>
    <property type="evidence" value="ECO:0007669"/>
    <property type="project" value="InterPro"/>
</dbReference>
<dbReference type="GO" id="GO:0005524">
    <property type="term" value="F:ATP binding"/>
    <property type="evidence" value="ECO:0007669"/>
    <property type="project" value="UniProtKB-KW"/>
</dbReference>
<dbReference type="AlphaFoldDB" id="A0A1J5TZ71"/>
<comment type="caution">
    <text evidence="6">The sequence shown here is derived from an EMBL/GenBank/DDBJ whole genome shotgun (WGS) entry which is preliminary data.</text>
</comment>
<dbReference type="Gene3D" id="3.40.50.300">
    <property type="entry name" value="P-loop containing nucleotide triphosphate hydrolases"/>
    <property type="match status" value="1"/>
</dbReference>
<dbReference type="EMBL" id="MIYU01000005">
    <property type="protein sequence ID" value="OIR19092.1"/>
    <property type="molecule type" value="Genomic_DNA"/>
</dbReference>
<reference evidence="6 7" key="1">
    <citation type="submission" date="2016-08" db="EMBL/GenBank/DDBJ databases">
        <title>New Insights into Marine Group III Euryarchaeota, from dark to light.</title>
        <authorList>
            <person name="Haro-Moreno J.M."/>
            <person name="Rodriguez-Valera F."/>
            <person name="Lopez-Garcia P."/>
            <person name="Moreira D."/>
            <person name="Martin-Cuadrado A.B."/>
        </authorList>
    </citation>
    <scope>NUCLEOTIDE SEQUENCE [LARGE SCALE GENOMIC DNA]</scope>
    <source>
        <strain evidence="6">CG-Bathy1</strain>
    </source>
</reference>
<dbReference type="Proteomes" id="UP000183815">
    <property type="component" value="Unassembled WGS sequence"/>
</dbReference>
<evidence type="ECO:0000256" key="5">
    <source>
        <dbReference type="ARBA" id="ARBA00022840"/>
    </source>
</evidence>
<name>A0A1J5TZ71_9ARCH</name>
<dbReference type="InterPro" id="IPR027417">
    <property type="entry name" value="P-loop_NTPase"/>
</dbReference>
<keyword evidence="2" id="KW-0808">Transferase</keyword>
<dbReference type="NCBIfam" id="TIGR02173">
    <property type="entry name" value="cyt_kin_arch"/>
    <property type="match status" value="1"/>
</dbReference>